<dbReference type="InterPro" id="IPR005845">
    <property type="entry name" value="A-D-PHexomutase_a/b/a-II"/>
</dbReference>
<evidence type="ECO:0000256" key="5">
    <source>
        <dbReference type="ARBA" id="ARBA00022526"/>
    </source>
</evidence>
<dbReference type="PRINTS" id="PR00509">
    <property type="entry name" value="PGMPMM"/>
</dbReference>
<feature type="domain" description="Alpha-D-phosphohexomutase alpha/beta/alpha" evidence="14">
    <location>
        <begin position="113"/>
        <end position="226"/>
    </location>
</feature>
<comment type="similarity">
    <text evidence="3">Belongs to the phosphohexose mutase family.</text>
</comment>
<organism evidence="15 16">
    <name type="scientific">Ranatra chinensis</name>
    <dbReference type="NCBI Taxonomy" id="642074"/>
    <lineage>
        <taxon>Eukaryota</taxon>
        <taxon>Metazoa</taxon>
        <taxon>Ecdysozoa</taxon>
        <taxon>Arthropoda</taxon>
        <taxon>Hexapoda</taxon>
        <taxon>Insecta</taxon>
        <taxon>Pterygota</taxon>
        <taxon>Neoptera</taxon>
        <taxon>Paraneoptera</taxon>
        <taxon>Hemiptera</taxon>
        <taxon>Heteroptera</taxon>
        <taxon>Panheteroptera</taxon>
        <taxon>Nepomorpha</taxon>
        <taxon>Nepidae</taxon>
        <taxon>Ranatrinae</taxon>
        <taxon>Ranatra</taxon>
    </lineage>
</organism>
<evidence type="ECO:0000256" key="11">
    <source>
        <dbReference type="ARBA" id="ARBA00049318"/>
    </source>
</evidence>
<keyword evidence="16" id="KW-1185">Reference proteome</keyword>
<gene>
    <name evidence="15" type="ORF">AAG570_004365</name>
</gene>
<dbReference type="InterPro" id="IPR016055">
    <property type="entry name" value="A-D-PHexomutase_a/b/a-I/II/III"/>
</dbReference>
<dbReference type="Pfam" id="PF02879">
    <property type="entry name" value="PGM_PMM_II"/>
    <property type="match status" value="1"/>
</dbReference>
<dbReference type="AlphaFoldDB" id="A0ABD0Y0M5"/>
<dbReference type="FunFam" id="3.30.310.50:FF:000002">
    <property type="entry name" value="Phosphoglucomutase 5"/>
    <property type="match status" value="1"/>
</dbReference>
<keyword evidence="7" id="KW-0479">Metal-binding</keyword>
<dbReference type="SUPFAM" id="SSF55957">
    <property type="entry name" value="Phosphoglucomutase, C-terminal domain"/>
    <property type="match status" value="1"/>
</dbReference>
<evidence type="ECO:0000313" key="16">
    <source>
        <dbReference type="Proteomes" id="UP001558652"/>
    </source>
</evidence>
<comment type="cofactor">
    <cofactor evidence="2">
        <name>Mg(2+)</name>
        <dbReference type="ChEBI" id="CHEBI:18420"/>
    </cofactor>
</comment>
<evidence type="ECO:0000313" key="15">
    <source>
        <dbReference type="EMBL" id="KAL1117037.1"/>
    </source>
</evidence>
<evidence type="ECO:0000256" key="9">
    <source>
        <dbReference type="ARBA" id="ARBA00023235"/>
    </source>
</evidence>
<comment type="catalytic activity">
    <reaction evidence="1">
        <text>alpha-D-glucose 1-phosphate = alpha-D-glucose 6-phosphate</text>
        <dbReference type="Rhea" id="RHEA:23536"/>
        <dbReference type="ChEBI" id="CHEBI:58225"/>
        <dbReference type="ChEBI" id="CHEBI:58601"/>
        <dbReference type="EC" id="5.4.2.2"/>
    </reaction>
</comment>
<evidence type="ECO:0000256" key="12">
    <source>
        <dbReference type="ARBA" id="ARBA00049409"/>
    </source>
</evidence>
<accession>A0ABD0Y0M5</accession>
<keyword evidence="10" id="KW-0119">Carbohydrate metabolism</keyword>
<dbReference type="PANTHER" id="PTHR22573:SF2">
    <property type="entry name" value="PHOSPHOGLUCOMUTASE"/>
    <property type="match status" value="1"/>
</dbReference>
<dbReference type="GO" id="GO:0006006">
    <property type="term" value="P:glucose metabolic process"/>
    <property type="evidence" value="ECO:0007669"/>
    <property type="project" value="UniProtKB-KW"/>
</dbReference>
<evidence type="ECO:0000256" key="8">
    <source>
        <dbReference type="ARBA" id="ARBA00022842"/>
    </source>
</evidence>
<evidence type="ECO:0000256" key="7">
    <source>
        <dbReference type="ARBA" id="ARBA00022723"/>
    </source>
</evidence>
<feature type="domain" description="Alpha-D-phosphohexomutase alpha/beta/alpha" evidence="13">
    <location>
        <begin position="10"/>
        <end position="103"/>
    </location>
</feature>
<evidence type="ECO:0000256" key="3">
    <source>
        <dbReference type="ARBA" id="ARBA00010231"/>
    </source>
</evidence>
<evidence type="ECO:0000256" key="6">
    <source>
        <dbReference type="ARBA" id="ARBA00022553"/>
    </source>
</evidence>
<protein>
    <recommendedName>
        <fullName evidence="4">phosphoglucomutase (alpha-D-glucose-1,6-bisphosphate-dependent)</fullName>
        <ecNumber evidence="4">5.4.2.2</ecNumber>
    </recommendedName>
</protein>
<keyword evidence="8" id="KW-0460">Magnesium</keyword>
<sequence>MQEIFDFNSIKNLLQGKGEFKKPFRILVDCMHGVTGPYAKKLFCDIFGAEPSSVLHATPLEDFGGGHPDPNLTYAGGLVQKLRNGEHDFGVAFDGDGDRNMVLGKNAFFVTPSDSLAVLCAHLHCIPYFQKHGIKGFARSMPTAAAIDKVGSATRVSVYEVPTGWKFFGNLLDAGLISVCGEESFGTGSSHIREKDGIWAALTWLSVIAHTNKCVEELLCDHWSTYGRNFTIRHDYEELDSAVANELMKKLEEKIGGLKDVSLVKEPVEYKVSLADNYSYSDLIDKSTVANQGIRILFHNESRIVFRLSGTGSSGATLRVYYEAYVKDVECTRYPREVVLAPLVAIADEVAQITKMTGRQQPTVIT</sequence>
<reference evidence="15 16" key="1">
    <citation type="submission" date="2024-07" db="EMBL/GenBank/DDBJ databases">
        <title>Chromosome-level genome assembly of the water stick insect Ranatra chinensis (Heteroptera: Nepidae).</title>
        <authorList>
            <person name="Liu X."/>
        </authorList>
    </citation>
    <scope>NUCLEOTIDE SEQUENCE [LARGE SCALE GENOMIC DNA]</scope>
    <source>
        <strain evidence="15">Cailab_2021Rc</strain>
        <tissue evidence="15">Muscle</tissue>
    </source>
</reference>
<dbReference type="PANTHER" id="PTHR22573">
    <property type="entry name" value="PHOSPHOHEXOMUTASE FAMILY MEMBER"/>
    <property type="match status" value="1"/>
</dbReference>
<dbReference type="Pfam" id="PF24947">
    <property type="entry name" value="PGM1_C_vert_fung"/>
    <property type="match status" value="1"/>
</dbReference>
<dbReference type="FunFam" id="3.40.120.10:FF:000004">
    <property type="entry name" value="Phosphoglucomutase 5"/>
    <property type="match status" value="1"/>
</dbReference>
<dbReference type="SUPFAM" id="SSF53738">
    <property type="entry name" value="Phosphoglucomutase, first 3 domains"/>
    <property type="match status" value="2"/>
</dbReference>
<dbReference type="InterPro" id="IPR045244">
    <property type="entry name" value="PGM"/>
</dbReference>
<evidence type="ECO:0000256" key="10">
    <source>
        <dbReference type="ARBA" id="ARBA00023277"/>
    </source>
</evidence>
<dbReference type="InterPro" id="IPR005841">
    <property type="entry name" value="Alpha-D-phosphohexomutase_SF"/>
</dbReference>
<dbReference type="GO" id="GO:0046872">
    <property type="term" value="F:metal ion binding"/>
    <property type="evidence" value="ECO:0007669"/>
    <property type="project" value="UniProtKB-KW"/>
</dbReference>
<dbReference type="InterPro" id="IPR005846">
    <property type="entry name" value="A-D-PHexomutase_a/b/a-III"/>
</dbReference>
<keyword evidence="6" id="KW-0597">Phosphoprotein</keyword>
<comment type="catalytic activity">
    <reaction evidence="11">
        <text>alpha-D-glucose 1,6-bisphosphate + L-seryl-[protein] = O-phospho-L-seryl-[protein] + alpha-D-glucose 6-phosphate</text>
        <dbReference type="Rhea" id="RHEA:68752"/>
        <dbReference type="Rhea" id="RHEA-COMP:9863"/>
        <dbReference type="Rhea" id="RHEA-COMP:11604"/>
        <dbReference type="ChEBI" id="CHEBI:29999"/>
        <dbReference type="ChEBI" id="CHEBI:58225"/>
        <dbReference type="ChEBI" id="CHEBI:58392"/>
        <dbReference type="ChEBI" id="CHEBI:83421"/>
    </reaction>
</comment>
<name>A0ABD0Y0M5_9HEMI</name>
<keyword evidence="9" id="KW-0413">Isomerase</keyword>
<dbReference type="GO" id="GO:0004614">
    <property type="term" value="F:phosphoglucomutase activity"/>
    <property type="evidence" value="ECO:0007669"/>
    <property type="project" value="UniProtKB-EC"/>
</dbReference>
<dbReference type="Proteomes" id="UP001558652">
    <property type="component" value="Unassembled WGS sequence"/>
</dbReference>
<evidence type="ECO:0000256" key="1">
    <source>
        <dbReference type="ARBA" id="ARBA00000443"/>
    </source>
</evidence>
<comment type="catalytic activity">
    <reaction evidence="12">
        <text>O-phospho-L-seryl-[protein] + alpha-D-glucose 1-phosphate = alpha-D-glucose 1,6-bisphosphate + L-seryl-[protein]</text>
        <dbReference type="Rhea" id="RHEA:68748"/>
        <dbReference type="Rhea" id="RHEA-COMP:9863"/>
        <dbReference type="Rhea" id="RHEA-COMP:11604"/>
        <dbReference type="ChEBI" id="CHEBI:29999"/>
        <dbReference type="ChEBI" id="CHEBI:58392"/>
        <dbReference type="ChEBI" id="CHEBI:58601"/>
        <dbReference type="ChEBI" id="CHEBI:83421"/>
    </reaction>
</comment>
<dbReference type="FunFam" id="3.40.120.10:FF:000006">
    <property type="entry name" value="Phosphoglucomutase PgmA"/>
    <property type="match status" value="1"/>
</dbReference>
<dbReference type="Gene3D" id="3.30.310.50">
    <property type="entry name" value="Alpha-D-phosphohexomutase, C-terminal domain"/>
    <property type="match status" value="1"/>
</dbReference>
<proteinExistence type="inferred from homology"/>
<dbReference type="EC" id="5.4.2.2" evidence="4"/>
<dbReference type="Gene3D" id="3.40.120.10">
    <property type="entry name" value="Alpha-D-Glucose-1,6-Bisphosphate, subunit A, domain 3"/>
    <property type="match status" value="2"/>
</dbReference>
<evidence type="ECO:0000256" key="2">
    <source>
        <dbReference type="ARBA" id="ARBA00001946"/>
    </source>
</evidence>
<dbReference type="NCBIfam" id="NF005737">
    <property type="entry name" value="PRK07564.1-1"/>
    <property type="match status" value="1"/>
</dbReference>
<evidence type="ECO:0000259" key="14">
    <source>
        <dbReference type="Pfam" id="PF02880"/>
    </source>
</evidence>
<keyword evidence="5" id="KW-0313">Glucose metabolism</keyword>
<dbReference type="InterPro" id="IPR036900">
    <property type="entry name" value="A-D-PHexomutase_C_sf"/>
</dbReference>
<comment type="caution">
    <text evidence="15">The sequence shown here is derived from an EMBL/GenBank/DDBJ whole genome shotgun (WGS) entry which is preliminary data.</text>
</comment>
<evidence type="ECO:0000256" key="4">
    <source>
        <dbReference type="ARBA" id="ARBA00012728"/>
    </source>
</evidence>
<evidence type="ECO:0000259" key="13">
    <source>
        <dbReference type="Pfam" id="PF02879"/>
    </source>
</evidence>
<dbReference type="Pfam" id="PF02880">
    <property type="entry name" value="PGM_PMM_III"/>
    <property type="match status" value="1"/>
</dbReference>
<dbReference type="EMBL" id="JBFDAA010000016">
    <property type="protein sequence ID" value="KAL1117037.1"/>
    <property type="molecule type" value="Genomic_DNA"/>
</dbReference>